<dbReference type="PANTHER" id="PTHR31284">
    <property type="entry name" value="ACID PHOSPHATASE-LIKE PROTEIN"/>
    <property type="match status" value="1"/>
</dbReference>
<dbReference type="CDD" id="cd07535">
    <property type="entry name" value="HAD_VSP"/>
    <property type="match status" value="1"/>
</dbReference>
<evidence type="ECO:0000313" key="6">
    <source>
        <dbReference type="Proteomes" id="UP000663760"/>
    </source>
</evidence>
<dbReference type="Pfam" id="PF03767">
    <property type="entry name" value="Acid_phosphat_B"/>
    <property type="match status" value="1"/>
</dbReference>
<dbReference type="AlphaFoldDB" id="A0A7I8KZA9"/>
<evidence type="ECO:0000256" key="2">
    <source>
        <dbReference type="ARBA" id="ARBA00023180"/>
    </source>
</evidence>
<dbReference type="GO" id="GO:0003993">
    <property type="term" value="F:acid phosphatase activity"/>
    <property type="evidence" value="ECO:0007669"/>
    <property type="project" value="InterPro"/>
</dbReference>
<protein>
    <submittedName>
        <fullName evidence="5">Uncharacterized protein</fullName>
    </submittedName>
</protein>
<keyword evidence="6" id="KW-1185">Reference proteome</keyword>
<evidence type="ECO:0000256" key="3">
    <source>
        <dbReference type="PIRNR" id="PIRNR002674"/>
    </source>
</evidence>
<proteinExistence type="inferred from homology"/>
<dbReference type="SUPFAM" id="SSF56784">
    <property type="entry name" value="HAD-like"/>
    <property type="match status" value="1"/>
</dbReference>
<dbReference type="InterPro" id="IPR014403">
    <property type="entry name" value="APS1/VSP"/>
</dbReference>
<sequence>MFFTLSLISVLAAAAHSQSLRGIVPKVPYPKNILEGDTVNCESWKFAVETNNIRSWTTIPTSCLKYVQDYMNGPRYAADCNAVAGYAIEYAQNVSISHGSRAGKDAWIFDVDETLLSNLPYYKTVGGYGSKVFNETSFNEWVAKAAAPAIPSSLKFYRQLLPLGFRVIFMTGRSEDQRSSTEKNLKAAGFGFWEMLILRGSDDEGKTAELYKSERRAWLESSGYKIHGNSGDQWSDLACTPLATRSFKLPNPMYYVA</sequence>
<dbReference type="NCBIfam" id="TIGR01675">
    <property type="entry name" value="plant-AP"/>
    <property type="match status" value="1"/>
</dbReference>
<gene>
    <name evidence="5" type="ORF">SI8410_09013510</name>
</gene>
<evidence type="ECO:0000256" key="4">
    <source>
        <dbReference type="SAM" id="SignalP"/>
    </source>
</evidence>
<feature type="signal peptide" evidence="4">
    <location>
        <begin position="1"/>
        <end position="17"/>
    </location>
</feature>
<dbReference type="InterPro" id="IPR010028">
    <property type="entry name" value="Acid_phosphatase_pln"/>
</dbReference>
<dbReference type="Gene3D" id="3.40.50.1000">
    <property type="entry name" value="HAD superfamily/HAD-like"/>
    <property type="match status" value="1"/>
</dbReference>
<evidence type="ECO:0000256" key="1">
    <source>
        <dbReference type="ARBA" id="ARBA00022729"/>
    </source>
</evidence>
<keyword evidence="2" id="KW-0325">Glycoprotein</keyword>
<dbReference type="PANTHER" id="PTHR31284:SF10">
    <property type="entry name" value="ACID PHOSPHATASE-LIKE PROTEIN"/>
    <property type="match status" value="1"/>
</dbReference>
<organism evidence="5 6">
    <name type="scientific">Spirodela intermedia</name>
    <name type="common">Intermediate duckweed</name>
    <dbReference type="NCBI Taxonomy" id="51605"/>
    <lineage>
        <taxon>Eukaryota</taxon>
        <taxon>Viridiplantae</taxon>
        <taxon>Streptophyta</taxon>
        <taxon>Embryophyta</taxon>
        <taxon>Tracheophyta</taxon>
        <taxon>Spermatophyta</taxon>
        <taxon>Magnoliopsida</taxon>
        <taxon>Liliopsida</taxon>
        <taxon>Araceae</taxon>
        <taxon>Lemnoideae</taxon>
        <taxon>Spirodela</taxon>
    </lineage>
</organism>
<keyword evidence="1 4" id="KW-0732">Signal</keyword>
<comment type="similarity">
    <text evidence="3">Belongs to the APS1/VSP family.</text>
</comment>
<dbReference type="PIRSF" id="PIRSF002674">
    <property type="entry name" value="VSP"/>
    <property type="match status" value="1"/>
</dbReference>
<accession>A0A7I8KZA9</accession>
<reference evidence="5" key="1">
    <citation type="submission" date="2020-02" db="EMBL/GenBank/DDBJ databases">
        <authorList>
            <person name="Scholz U."/>
            <person name="Mascher M."/>
            <person name="Fiebig A."/>
        </authorList>
    </citation>
    <scope>NUCLEOTIDE SEQUENCE</scope>
</reference>
<dbReference type="Proteomes" id="UP000663760">
    <property type="component" value="Chromosome 9"/>
</dbReference>
<dbReference type="OrthoDB" id="59415at2759"/>
<dbReference type="InterPro" id="IPR005519">
    <property type="entry name" value="Acid_phosphat_B-like"/>
</dbReference>
<dbReference type="InterPro" id="IPR023214">
    <property type="entry name" value="HAD_sf"/>
</dbReference>
<dbReference type="InterPro" id="IPR036412">
    <property type="entry name" value="HAD-like_sf"/>
</dbReference>
<name>A0A7I8KZA9_SPIIN</name>
<evidence type="ECO:0000313" key="5">
    <source>
        <dbReference type="EMBL" id="CAA7402832.1"/>
    </source>
</evidence>
<feature type="chain" id="PRO_5029891220" evidence="4">
    <location>
        <begin position="18"/>
        <end position="257"/>
    </location>
</feature>
<dbReference type="EMBL" id="LR746272">
    <property type="protein sequence ID" value="CAA7402832.1"/>
    <property type="molecule type" value="Genomic_DNA"/>
</dbReference>